<keyword evidence="1" id="KW-0175">Coiled coil</keyword>
<proteinExistence type="predicted"/>
<organism evidence="2">
    <name type="scientific">Trepomonas sp. PC1</name>
    <dbReference type="NCBI Taxonomy" id="1076344"/>
    <lineage>
        <taxon>Eukaryota</taxon>
        <taxon>Metamonada</taxon>
        <taxon>Diplomonadida</taxon>
        <taxon>Hexamitidae</taxon>
        <taxon>Hexamitinae</taxon>
        <taxon>Trepomonas</taxon>
    </lineage>
</organism>
<reference evidence="2" key="1">
    <citation type="submission" date="2015-07" db="EMBL/GenBank/DDBJ databases">
        <title>Adaptation to a free-living lifestyle via gene acquisitions in the diplomonad Trepomonas sp. PC1.</title>
        <authorList>
            <person name="Xu F."/>
            <person name="Jerlstrom-Hultqvist J."/>
            <person name="Kolisko M."/>
            <person name="Simpson A.G.B."/>
            <person name="Roger A.J."/>
            <person name="Svard S.G."/>
            <person name="Andersson J.O."/>
        </authorList>
    </citation>
    <scope>NUCLEOTIDE SEQUENCE</scope>
    <source>
        <strain evidence="2">PC1</strain>
    </source>
</reference>
<evidence type="ECO:0000313" key="2">
    <source>
        <dbReference type="EMBL" id="JAP95996.1"/>
    </source>
</evidence>
<sequence length="121" mass="14318">NYQGTQLTNHPDRRSIASKSLLKELQQIEIQSDRQKANKEDQNNLLRAKLIVGNAVVQKNRLSKDNIMADYAIYETNMLNRRHKLQNLFTNDLYQYKEELAKIGYDLVIEKGRWKHNVLYK</sequence>
<protein>
    <submittedName>
        <fullName evidence="2">Uncharacterized protein</fullName>
    </submittedName>
</protein>
<feature type="non-terminal residue" evidence="2">
    <location>
        <position position="1"/>
    </location>
</feature>
<feature type="coiled-coil region" evidence="1">
    <location>
        <begin position="18"/>
        <end position="45"/>
    </location>
</feature>
<dbReference type="EMBL" id="GDID01000610">
    <property type="protein sequence ID" value="JAP95996.1"/>
    <property type="molecule type" value="Transcribed_RNA"/>
</dbReference>
<dbReference type="AlphaFoldDB" id="A0A146KKQ6"/>
<name>A0A146KKQ6_9EUKA</name>
<accession>A0A146KKQ6</accession>
<evidence type="ECO:0000256" key="1">
    <source>
        <dbReference type="SAM" id="Coils"/>
    </source>
</evidence>
<gene>
    <name evidence="2" type="ORF">TPC1_10818</name>
</gene>